<keyword evidence="2" id="KW-0472">Membrane</keyword>
<evidence type="ECO:0000313" key="4">
    <source>
        <dbReference type="Proteomes" id="UP000000647"/>
    </source>
</evidence>
<dbReference type="RefSeq" id="WP_011813135.1">
    <property type="nucleotide sequence ID" value="NC_008789.1"/>
</dbReference>
<feature type="region of interest" description="Disordered" evidence="1">
    <location>
        <begin position="1"/>
        <end position="25"/>
    </location>
</feature>
<accession>A1WTV0</accession>
<evidence type="ECO:0000313" key="3">
    <source>
        <dbReference type="EMBL" id="ABM61112.1"/>
    </source>
</evidence>
<evidence type="ECO:0000256" key="2">
    <source>
        <dbReference type="SAM" id="Phobius"/>
    </source>
</evidence>
<reference evidence="3 4" key="2">
    <citation type="journal article" date="2013" name="Stand. Genomic Sci.">
        <title>Complete genome sequence of Halorhodospira halophila SL1.</title>
        <authorList>
            <person name="Challacombe J.F."/>
            <person name="Majid S."/>
            <person name="Deole R."/>
            <person name="Brettin T.S."/>
            <person name="Bruce D."/>
            <person name="Delano S.F."/>
            <person name="Detter J.C."/>
            <person name="Gleasner C.D."/>
            <person name="Han C.S."/>
            <person name="Misra M."/>
            <person name="Reitenga K.G."/>
            <person name="Mikhailova N."/>
            <person name="Woyke T."/>
            <person name="Pitluck S."/>
            <person name="Nolan M."/>
            <person name="Land M.L."/>
            <person name="Saunders E."/>
            <person name="Tapia R."/>
            <person name="Lapidus A."/>
            <person name="Ivanova N."/>
            <person name="Hoff W.D."/>
        </authorList>
    </citation>
    <scope>NUCLEOTIDE SEQUENCE [LARGE SCALE GENOMIC DNA]</scope>
    <source>
        <strain evidence="4">DSM 244 / SL1</strain>
    </source>
</reference>
<dbReference type="Pfam" id="PF07963">
    <property type="entry name" value="N_methyl"/>
    <property type="match status" value="1"/>
</dbReference>
<gene>
    <name evidence="3" type="ordered locus">Hhal_0318</name>
</gene>
<name>A1WTV0_HALHL</name>
<dbReference type="Proteomes" id="UP000000647">
    <property type="component" value="Chromosome"/>
</dbReference>
<protein>
    <recommendedName>
        <fullName evidence="5">Prepilin-type N-terminal cleavage/methylation domain-containing protein</fullName>
    </recommendedName>
</protein>
<evidence type="ECO:0008006" key="5">
    <source>
        <dbReference type="Google" id="ProtNLM"/>
    </source>
</evidence>
<reference evidence="4" key="1">
    <citation type="submission" date="2006-12" db="EMBL/GenBank/DDBJ databases">
        <title>Complete sequence of Halorhodospira halophila SL1.</title>
        <authorList>
            <consortium name="US DOE Joint Genome Institute"/>
            <person name="Copeland A."/>
            <person name="Lucas S."/>
            <person name="Lapidus A."/>
            <person name="Barry K."/>
            <person name="Detter J.C."/>
            <person name="Glavina del Rio T."/>
            <person name="Hammon N."/>
            <person name="Israni S."/>
            <person name="Dalin E."/>
            <person name="Tice H."/>
            <person name="Pitluck S."/>
            <person name="Saunders E."/>
            <person name="Brettin T."/>
            <person name="Bruce D."/>
            <person name="Han C."/>
            <person name="Tapia R."/>
            <person name="Schmutz J."/>
            <person name="Larimer F."/>
            <person name="Land M."/>
            <person name="Hauser L."/>
            <person name="Kyrpides N."/>
            <person name="Mikhailova N."/>
            <person name="Hoff W."/>
            <person name="Richardson P."/>
        </authorList>
    </citation>
    <scope>NUCLEOTIDE SEQUENCE [LARGE SCALE GENOMIC DNA]</scope>
    <source>
        <strain evidence="4">DSM 244 / SL1</strain>
    </source>
</reference>
<dbReference type="NCBIfam" id="TIGR02532">
    <property type="entry name" value="IV_pilin_GFxxxE"/>
    <property type="match status" value="1"/>
</dbReference>
<dbReference type="KEGG" id="hha:Hhal_0318"/>
<dbReference type="EMBL" id="CP000544">
    <property type="protein sequence ID" value="ABM61112.1"/>
    <property type="molecule type" value="Genomic_DNA"/>
</dbReference>
<dbReference type="eggNOG" id="COG2165">
    <property type="taxonomic scope" value="Bacteria"/>
</dbReference>
<dbReference type="AlphaFoldDB" id="A1WTV0"/>
<keyword evidence="2" id="KW-1133">Transmembrane helix</keyword>
<proteinExistence type="predicted"/>
<dbReference type="InterPro" id="IPR012902">
    <property type="entry name" value="N_methyl_site"/>
</dbReference>
<dbReference type="STRING" id="349124.Hhal_0318"/>
<organism evidence="3 4">
    <name type="scientific">Halorhodospira halophila (strain DSM 244 / SL1)</name>
    <name type="common">Ectothiorhodospira halophila (strain DSM 244 / SL1)</name>
    <dbReference type="NCBI Taxonomy" id="349124"/>
    <lineage>
        <taxon>Bacteria</taxon>
        <taxon>Pseudomonadati</taxon>
        <taxon>Pseudomonadota</taxon>
        <taxon>Gammaproteobacteria</taxon>
        <taxon>Chromatiales</taxon>
        <taxon>Ectothiorhodospiraceae</taxon>
        <taxon>Halorhodospira</taxon>
    </lineage>
</organism>
<dbReference type="PROSITE" id="PS00409">
    <property type="entry name" value="PROKAR_NTER_METHYL"/>
    <property type="match status" value="1"/>
</dbReference>
<sequence length="181" mass="19464">MKTSGLRLHLNTARPGGRHGSGFRRNTRSAQRGLTLIEMIVTIVVLGIAMAALASFYPFFATLPDAERVEKAARNAESCAELIIAASRTDDEDENAVFDPHRIKDNTENGEDLTAESPGIGIAADLWNRFCGAADEETDSLVRVSRVEEDDAAAVLVIRIGYEGPGVGGLDPLYVGFDADE</sequence>
<dbReference type="HOGENOM" id="CLU_1487092_0_0_6"/>
<keyword evidence="4" id="KW-1185">Reference proteome</keyword>
<keyword evidence="2" id="KW-0812">Transmembrane</keyword>
<evidence type="ECO:0000256" key="1">
    <source>
        <dbReference type="SAM" id="MobiDB-lite"/>
    </source>
</evidence>
<feature type="transmembrane region" description="Helical" evidence="2">
    <location>
        <begin position="34"/>
        <end position="60"/>
    </location>
</feature>